<reference evidence="3 4" key="1">
    <citation type="submission" date="2024-01" db="EMBL/GenBank/DDBJ databases">
        <title>Metagenomic exploration of the rhizosphere soil microbial community and their significance in facilitating the development of wild simulated ginseng.</title>
        <authorList>
            <person name="Huang J."/>
        </authorList>
    </citation>
    <scope>NUCLEOTIDE SEQUENCE [LARGE SCALE GENOMIC DNA]</scope>
    <source>
        <strain evidence="3 4">WY141</strain>
    </source>
</reference>
<dbReference type="RefSeq" id="WP_219155058.1">
    <property type="nucleotide sequence ID" value="NZ_JBEJUE010000008.1"/>
</dbReference>
<evidence type="ECO:0000256" key="2">
    <source>
        <dbReference type="SAM" id="Phobius"/>
    </source>
</evidence>
<keyword evidence="2" id="KW-0472">Membrane</keyword>
<dbReference type="EMBL" id="JBEJUE010000008">
    <property type="protein sequence ID" value="MER0425105.1"/>
    <property type="molecule type" value="Genomic_DNA"/>
</dbReference>
<keyword evidence="2" id="KW-1133">Transmembrane helix</keyword>
<organism evidence="3 4">
    <name type="scientific">Streptomyces microflavus</name>
    <name type="common">Streptomyces lipmanii</name>
    <dbReference type="NCBI Taxonomy" id="1919"/>
    <lineage>
        <taxon>Bacteria</taxon>
        <taxon>Bacillati</taxon>
        <taxon>Actinomycetota</taxon>
        <taxon>Actinomycetes</taxon>
        <taxon>Kitasatosporales</taxon>
        <taxon>Streptomycetaceae</taxon>
        <taxon>Streptomyces</taxon>
    </lineage>
</organism>
<feature type="region of interest" description="Disordered" evidence="1">
    <location>
        <begin position="61"/>
        <end position="95"/>
    </location>
</feature>
<proteinExistence type="predicted"/>
<dbReference type="Proteomes" id="UP001456562">
    <property type="component" value="Unassembled WGS sequence"/>
</dbReference>
<keyword evidence="2" id="KW-0812">Transmembrane</keyword>
<evidence type="ECO:0000256" key="1">
    <source>
        <dbReference type="SAM" id="MobiDB-lite"/>
    </source>
</evidence>
<feature type="transmembrane region" description="Helical" evidence="2">
    <location>
        <begin position="35"/>
        <end position="56"/>
    </location>
</feature>
<evidence type="ECO:0000313" key="4">
    <source>
        <dbReference type="Proteomes" id="UP001456562"/>
    </source>
</evidence>
<evidence type="ECO:0000313" key="3">
    <source>
        <dbReference type="EMBL" id="MER0425105.1"/>
    </source>
</evidence>
<sequence length="95" mass="9844">MTRTQSRILWGATATIGLLLIGASIYLGLEKADKLSSILSGFFGLISSAIGIYQIVAGAPSNRPPAQSQTSGNNSVNIQSGQDLHIGNGNKFGNP</sequence>
<comment type="caution">
    <text evidence="3">The sequence shown here is derived from an EMBL/GenBank/DDBJ whole genome shotgun (WGS) entry which is preliminary data.</text>
</comment>
<gene>
    <name evidence="3" type="ORF">ABR748_12865</name>
</gene>
<feature type="transmembrane region" description="Helical" evidence="2">
    <location>
        <begin position="7"/>
        <end position="29"/>
    </location>
</feature>
<feature type="compositionally biased region" description="Polar residues" evidence="1">
    <location>
        <begin position="64"/>
        <end position="82"/>
    </location>
</feature>
<protein>
    <submittedName>
        <fullName evidence="3">Uncharacterized protein</fullName>
    </submittedName>
</protein>
<name>A0ABV1Q1P9_STRMI</name>
<accession>A0ABV1Q1P9</accession>
<keyword evidence="4" id="KW-1185">Reference proteome</keyword>